<keyword evidence="2" id="KW-1185">Reference proteome</keyword>
<protein>
    <submittedName>
        <fullName evidence="1">Uncharacterized protein</fullName>
    </submittedName>
</protein>
<proteinExistence type="predicted"/>
<evidence type="ECO:0000313" key="1">
    <source>
        <dbReference type="EMBL" id="KAJ9113776.1"/>
    </source>
</evidence>
<reference evidence="1" key="1">
    <citation type="submission" date="2023-04" db="EMBL/GenBank/DDBJ databases">
        <title>Draft Genome sequencing of Naganishia species isolated from polar environments using Oxford Nanopore Technology.</title>
        <authorList>
            <person name="Leo P."/>
            <person name="Venkateswaran K."/>
        </authorList>
    </citation>
    <scope>NUCLEOTIDE SEQUENCE</scope>
    <source>
        <strain evidence="1">MNA-CCFEE 5262</strain>
    </source>
</reference>
<accession>A0ACC2WRQ9</accession>
<organism evidence="1 2">
    <name type="scientific">Naganishia adeliensis</name>
    <dbReference type="NCBI Taxonomy" id="92952"/>
    <lineage>
        <taxon>Eukaryota</taxon>
        <taxon>Fungi</taxon>
        <taxon>Dikarya</taxon>
        <taxon>Basidiomycota</taxon>
        <taxon>Agaricomycotina</taxon>
        <taxon>Tremellomycetes</taxon>
        <taxon>Filobasidiales</taxon>
        <taxon>Filobasidiaceae</taxon>
        <taxon>Naganishia</taxon>
    </lineage>
</organism>
<dbReference type="EMBL" id="JASBWS010000011">
    <property type="protein sequence ID" value="KAJ9113776.1"/>
    <property type="molecule type" value="Genomic_DNA"/>
</dbReference>
<gene>
    <name evidence="1" type="ORF">QFC20_001802</name>
</gene>
<dbReference type="Proteomes" id="UP001230649">
    <property type="component" value="Unassembled WGS sequence"/>
</dbReference>
<sequence length="704" mass="76907">MSLKYLLPALQSRPGSVGMPDNEFEKLLLDVQVGRTNNRSQEEFMESLERIINELKAHSAEAEPFLKPVSKKIAPDYDQVISKPMDLGTLLKNVKNRMYKTKKSFARDLNLIWTNCLTYNSVEGHPLRQQALFMKRLADHHLSYLADRASESASLPSFLTANAHAGVGSRQGRSASAADRAANGLPSPGQSHAQIEDGVPKGTSAMDGGDAIAMEERHDHGSPEPSGEPYNSLPTDISETPAIIRSQQAMQAYQALLDVDIDGYSAEQLQKDNYGVPSWYPQQQSRGSRSGSRSRQASPTKADTPQEKPGANDALGIWWGEFSQPQWIGSGFPISSFEVKNEETAGAKDPGLRHNKKKTNRQVKSHVRDPEMPGGFLQDAVARNIENLSKLRVEAQRLSLHVAALSDEGAPPPVIPEMNPDDSFTAEELLVRKPSQAGIAHVSEATASQQMRVSVGALMGQNGFSGCSQLALDSISELAGRYLRHLGRTFRLLLDRNDPTMGPEEMVRLVIRENGNFTPEILSSHITDDIFKQNQKVEDSLSKVRQAMAVQPELEAVEEDLDDKDMSFGIPGMEDFGDFLGIPGMPAIPRKLLRPPPGARDAEKAKIDTPVLEYPPPPPFVPLSKADIPFQIGLLRPFYLEKLGDADVLPEEDLDPNLPPMGAMGQIIVKTVSAATKRKAEAAANAAGPDANKKKSKFLPSGKA</sequence>
<comment type="caution">
    <text evidence="1">The sequence shown here is derived from an EMBL/GenBank/DDBJ whole genome shotgun (WGS) entry which is preliminary data.</text>
</comment>
<evidence type="ECO:0000313" key="2">
    <source>
        <dbReference type="Proteomes" id="UP001230649"/>
    </source>
</evidence>
<name>A0ACC2WRQ9_9TREE</name>